<organism evidence="1">
    <name type="scientific">Arundo donax</name>
    <name type="common">Giant reed</name>
    <name type="synonym">Donax arundinaceus</name>
    <dbReference type="NCBI Taxonomy" id="35708"/>
    <lineage>
        <taxon>Eukaryota</taxon>
        <taxon>Viridiplantae</taxon>
        <taxon>Streptophyta</taxon>
        <taxon>Embryophyta</taxon>
        <taxon>Tracheophyta</taxon>
        <taxon>Spermatophyta</taxon>
        <taxon>Magnoliopsida</taxon>
        <taxon>Liliopsida</taxon>
        <taxon>Poales</taxon>
        <taxon>Poaceae</taxon>
        <taxon>PACMAD clade</taxon>
        <taxon>Arundinoideae</taxon>
        <taxon>Arundineae</taxon>
        <taxon>Arundo</taxon>
    </lineage>
</organism>
<reference evidence="1" key="1">
    <citation type="submission" date="2014-09" db="EMBL/GenBank/DDBJ databases">
        <authorList>
            <person name="Magalhaes I.L.F."/>
            <person name="Oliveira U."/>
            <person name="Santos F.R."/>
            <person name="Vidigal T.H.D.A."/>
            <person name="Brescovit A.D."/>
            <person name="Santos A.J."/>
        </authorList>
    </citation>
    <scope>NUCLEOTIDE SEQUENCE</scope>
    <source>
        <tissue evidence="1">Shoot tissue taken approximately 20 cm above the soil surface</tissue>
    </source>
</reference>
<dbReference type="EMBL" id="GBRH01169232">
    <property type="protein sequence ID" value="JAE28664.1"/>
    <property type="molecule type" value="Transcribed_RNA"/>
</dbReference>
<sequence>MASNPASSSGIEPVKELKDRSTSISFLQLPSSLGMLPLSPAFFANRRVRFPSLPTVVGSSELKLFSDISSSLKLLRPRTDQGMVPVILHPGRSSTSSLFSSPISSGMLPPKSFCPNISDCRFCS</sequence>
<dbReference type="AlphaFoldDB" id="A0A0A9GYP7"/>
<protein>
    <submittedName>
        <fullName evidence="1">Uncharacterized protein</fullName>
    </submittedName>
</protein>
<name>A0A0A9GYP7_ARUDO</name>
<reference evidence="1" key="2">
    <citation type="journal article" date="2015" name="Data Brief">
        <title>Shoot transcriptome of the giant reed, Arundo donax.</title>
        <authorList>
            <person name="Barrero R.A."/>
            <person name="Guerrero F.D."/>
            <person name="Moolhuijzen P."/>
            <person name="Goolsby J.A."/>
            <person name="Tidwell J."/>
            <person name="Bellgard S.E."/>
            <person name="Bellgard M.I."/>
        </authorList>
    </citation>
    <scope>NUCLEOTIDE SEQUENCE</scope>
    <source>
        <tissue evidence="1">Shoot tissue taken approximately 20 cm above the soil surface</tissue>
    </source>
</reference>
<evidence type="ECO:0000313" key="1">
    <source>
        <dbReference type="EMBL" id="JAE28664.1"/>
    </source>
</evidence>
<accession>A0A0A9GYP7</accession>
<proteinExistence type="predicted"/>